<dbReference type="SUPFAM" id="SSF51905">
    <property type="entry name" value="FAD/NAD(P)-binding domain"/>
    <property type="match status" value="1"/>
</dbReference>
<proteinExistence type="predicted"/>
<dbReference type="RefSeq" id="WP_107492883.1">
    <property type="nucleotide sequence ID" value="NZ_PZKC01000004.1"/>
</dbReference>
<dbReference type="OrthoDB" id="7849608at2"/>
<dbReference type="EMBL" id="PZKC01000004">
    <property type="protein sequence ID" value="PTD97074.1"/>
    <property type="molecule type" value="Genomic_DNA"/>
</dbReference>
<dbReference type="InterPro" id="IPR050464">
    <property type="entry name" value="Zeta_carotene_desat/Oxidored"/>
</dbReference>
<dbReference type="AlphaFoldDB" id="A0A2T4IH11"/>
<keyword evidence="3" id="KW-1185">Reference proteome</keyword>
<dbReference type="Pfam" id="PF01593">
    <property type="entry name" value="Amino_oxidase"/>
    <property type="match status" value="1"/>
</dbReference>
<dbReference type="Proteomes" id="UP000241193">
    <property type="component" value="Unassembled WGS sequence"/>
</dbReference>
<sequence>MLHQVAIIGAGYAGLACAVELARRGVQVTVFERSHTLGGRARVVAKDGWRVDNGQHILLGAYTELTRLLRLTGVSPKTLQHLPLLLHNPGHLHLQAAPLPAPLHLAVGLLRARGLRWADRLAMLRFMHALRHGGWRADPAQTVAGLLRAQRQSEALQKLIWEPLCVAALNTPLAEASAQIFVNVLRDSLGADASASEVLIPRVDLSELFPVPAARYLAVRRGKLRTGNAIDAIRREGRRFFLDGDPGRAGYDQLVIATAPHHAAPLLASAGHCERLAAQIDALPSEPIATVYLALGDGVRLPHPMIGVSGGPAQWVFDRAQFGGRNGLLAAVISARGAHEALGRDELVLAVHKQLEEVLGRRLPTPEWSQVITEKRATFACRPGLLRPSGGRTPLPGLWLAGDYTDSDYPATLEAAVRSGVSCAAHILRHAGQTRD</sequence>
<dbReference type="PANTHER" id="PTHR42923">
    <property type="entry name" value="PROTOPORPHYRINOGEN OXIDASE"/>
    <property type="match status" value="1"/>
</dbReference>
<comment type="caution">
    <text evidence="2">The sequence shown here is derived from an EMBL/GenBank/DDBJ whole genome shotgun (WGS) entry which is preliminary data.</text>
</comment>
<dbReference type="InterPro" id="IPR002937">
    <property type="entry name" value="Amino_oxidase"/>
</dbReference>
<name>A0A2T4IH11_9RHOO</name>
<dbReference type="Gene3D" id="3.50.50.60">
    <property type="entry name" value="FAD/NAD(P)-binding domain"/>
    <property type="match status" value="1"/>
</dbReference>
<dbReference type="NCBIfam" id="TIGR03467">
    <property type="entry name" value="HpnE"/>
    <property type="match status" value="1"/>
</dbReference>
<dbReference type="InterPro" id="IPR036188">
    <property type="entry name" value="FAD/NAD-bd_sf"/>
</dbReference>
<protein>
    <submittedName>
        <fullName evidence="2">Phytoene dehydrogenase</fullName>
    </submittedName>
</protein>
<dbReference type="GO" id="GO:0016491">
    <property type="term" value="F:oxidoreductase activity"/>
    <property type="evidence" value="ECO:0007669"/>
    <property type="project" value="InterPro"/>
</dbReference>
<evidence type="ECO:0000259" key="1">
    <source>
        <dbReference type="Pfam" id="PF01593"/>
    </source>
</evidence>
<evidence type="ECO:0000313" key="2">
    <source>
        <dbReference type="EMBL" id="PTD97074.1"/>
    </source>
</evidence>
<evidence type="ECO:0000313" key="3">
    <source>
        <dbReference type="Proteomes" id="UP000241193"/>
    </source>
</evidence>
<accession>A0A2T4IH11</accession>
<dbReference type="PRINTS" id="PR00419">
    <property type="entry name" value="ADXRDTASE"/>
</dbReference>
<reference evidence="2 3" key="1">
    <citation type="submission" date="2018-03" db="EMBL/GenBank/DDBJ databases">
        <authorList>
            <person name="Keele B.F."/>
        </authorList>
    </citation>
    <scope>NUCLEOTIDE SEQUENCE [LARGE SCALE GENOMIC DNA]</scope>
    <source>
        <strain evidence="2 3">D20</strain>
    </source>
</reference>
<dbReference type="PANTHER" id="PTHR42923:SF47">
    <property type="entry name" value="BLR3003 PROTEIN"/>
    <property type="match status" value="1"/>
</dbReference>
<reference evidence="2 3" key="2">
    <citation type="submission" date="2018-04" db="EMBL/GenBank/DDBJ databases">
        <title>Thauera lacus sp. nov., isolated from an saline lake in Inner Mongolia, China.</title>
        <authorList>
            <person name="Liang Q.-Y."/>
        </authorList>
    </citation>
    <scope>NUCLEOTIDE SEQUENCE [LARGE SCALE GENOMIC DNA]</scope>
    <source>
        <strain evidence="2 3">D20</strain>
    </source>
</reference>
<gene>
    <name evidence="2" type="ORF">C8261_06715</name>
</gene>
<organism evidence="2 3">
    <name type="scientific">Pseudothauera lacus</name>
    <dbReference type="NCBI Taxonomy" id="2136175"/>
    <lineage>
        <taxon>Bacteria</taxon>
        <taxon>Pseudomonadati</taxon>
        <taxon>Pseudomonadota</taxon>
        <taxon>Betaproteobacteria</taxon>
        <taxon>Rhodocyclales</taxon>
        <taxon>Zoogloeaceae</taxon>
        <taxon>Pseudothauera</taxon>
    </lineage>
</organism>
<dbReference type="InterPro" id="IPR017830">
    <property type="entry name" value="SQase_HpnE"/>
</dbReference>
<feature type="domain" description="Amine oxidase" evidence="1">
    <location>
        <begin position="13"/>
        <end position="428"/>
    </location>
</feature>